<dbReference type="EMBL" id="CP023778">
    <property type="protein sequence ID" value="ATL66278.1"/>
    <property type="molecule type" value="Genomic_DNA"/>
</dbReference>
<proteinExistence type="predicted"/>
<name>A0A291RG55_9NOCA</name>
<dbReference type="KEGG" id="ntp:CRH09_08755"/>
<reference evidence="1 2" key="1">
    <citation type="submission" date="2017-10" db="EMBL/GenBank/DDBJ databases">
        <title>Comparative genomics between pathogenic Norcardia.</title>
        <authorList>
            <person name="Zeng L."/>
        </authorList>
    </citation>
    <scope>NUCLEOTIDE SEQUENCE [LARGE SCALE GENOMIC DNA]</scope>
    <source>
        <strain evidence="1 2">NC_YFY_NT001</strain>
    </source>
</reference>
<accession>A0A291RG55</accession>
<evidence type="ECO:0000313" key="1">
    <source>
        <dbReference type="EMBL" id="ATL66278.1"/>
    </source>
</evidence>
<dbReference type="AlphaFoldDB" id="A0A291RG55"/>
<organism evidence="1 2">
    <name type="scientific">Nocardia terpenica</name>
    <dbReference type="NCBI Taxonomy" id="455432"/>
    <lineage>
        <taxon>Bacteria</taxon>
        <taxon>Bacillati</taxon>
        <taxon>Actinomycetota</taxon>
        <taxon>Actinomycetes</taxon>
        <taxon>Mycobacteriales</taxon>
        <taxon>Nocardiaceae</taxon>
        <taxon>Nocardia</taxon>
    </lineage>
</organism>
<gene>
    <name evidence="1" type="ORF">CRH09_08755</name>
</gene>
<evidence type="ECO:0000313" key="2">
    <source>
        <dbReference type="Proteomes" id="UP000221961"/>
    </source>
</evidence>
<protein>
    <recommendedName>
        <fullName evidence="3">ESX-1 secretion-associated protein</fullName>
    </recommendedName>
</protein>
<sequence length="109" mass="11532">MVETWLAKGDSVSDLEADLSTLNQLGGRLSGHADAIGRIKISATVTMADSPVQGLSTQVSDAVTKAFGLIGGDIRQMSDATTLSAKSYAEIDQTFADQLRRYTSGEPPR</sequence>
<dbReference type="Proteomes" id="UP000221961">
    <property type="component" value="Chromosome"/>
</dbReference>
<evidence type="ECO:0008006" key="3">
    <source>
        <dbReference type="Google" id="ProtNLM"/>
    </source>
</evidence>